<dbReference type="EMBL" id="JARKHS020002293">
    <property type="protein sequence ID" value="KAK8786914.1"/>
    <property type="molecule type" value="Genomic_DNA"/>
</dbReference>
<evidence type="ECO:0000313" key="3">
    <source>
        <dbReference type="EMBL" id="KAK8786914.1"/>
    </source>
</evidence>
<evidence type="ECO:0000259" key="2">
    <source>
        <dbReference type="PROSITE" id="PS50011"/>
    </source>
</evidence>
<name>A0AAQ4FHW3_AMBAM</name>
<comment type="caution">
    <text evidence="3">The sequence shown here is derived from an EMBL/GenBank/DDBJ whole genome shotgun (WGS) entry which is preliminary data.</text>
</comment>
<dbReference type="SUPFAM" id="SSF56112">
    <property type="entry name" value="Protein kinase-like (PK-like)"/>
    <property type="match status" value="1"/>
</dbReference>
<keyword evidence="1" id="KW-0175">Coiled coil</keyword>
<organism evidence="3 4">
    <name type="scientific">Amblyomma americanum</name>
    <name type="common">Lone star tick</name>
    <dbReference type="NCBI Taxonomy" id="6943"/>
    <lineage>
        <taxon>Eukaryota</taxon>
        <taxon>Metazoa</taxon>
        <taxon>Ecdysozoa</taxon>
        <taxon>Arthropoda</taxon>
        <taxon>Chelicerata</taxon>
        <taxon>Arachnida</taxon>
        <taxon>Acari</taxon>
        <taxon>Parasitiformes</taxon>
        <taxon>Ixodida</taxon>
        <taxon>Ixodoidea</taxon>
        <taxon>Ixodidae</taxon>
        <taxon>Amblyomminae</taxon>
        <taxon>Amblyomma</taxon>
    </lineage>
</organism>
<protein>
    <recommendedName>
        <fullName evidence="2">Protein kinase domain-containing protein</fullName>
    </recommendedName>
</protein>
<dbReference type="GO" id="GO:0004672">
    <property type="term" value="F:protein kinase activity"/>
    <property type="evidence" value="ECO:0007669"/>
    <property type="project" value="InterPro"/>
</dbReference>
<accession>A0AAQ4FHW3</accession>
<sequence length="540" mass="60636">MHVHGTFCVEDTEVSCVYFLQSALGKLKRVYGVLLKNSGDLSSDTNSVTLSLNDCYQILKQKEGPDICKLRQQTESAQRNLAAGLQELQQVLLGVTADSSGKDFFLNDLDTSMAHFHISVEDEMSAYNLLFSDSHGLIATLVRRLVAALQDIIDQAASSSSVQSRYRSLLWEIFEQKESWHNIQQKAREASQLHKDLRKLKSALRHRLADFEDAEEDQEVAAKVAADINAIRVRILAAYIEQELLMVELCEAHNRRFPELAVLYPELDFPLHQKYNCLLKPDWDLYTFSVKKSGCVLKTTFANDDMIIAEYALDRPEDLDKLLVKASDYNLVSSPHLIRIKAVFQSKDQCHAYLLMPDIGTPMAELGRPVPHLVLQQVLSALSALHAKTPNKPAIPHGHIHPGWLLVPASDRPVCLGLPNFQLGKSYQLPLVDGIDFTAPELRYSNAEPTPASDMFAFGCLMLWVLYPEAVRRQSFPSSLDSVREMQQREKEDLVIIQSLVNKEPRLRPTTAELLLRPFFASLVSQHDTASGAPSFGMPT</sequence>
<dbReference type="PROSITE" id="PS50011">
    <property type="entry name" value="PROTEIN_KINASE_DOM"/>
    <property type="match status" value="1"/>
</dbReference>
<evidence type="ECO:0000256" key="1">
    <source>
        <dbReference type="SAM" id="Coils"/>
    </source>
</evidence>
<keyword evidence="4" id="KW-1185">Reference proteome</keyword>
<dbReference type="Gene3D" id="1.10.510.10">
    <property type="entry name" value="Transferase(Phosphotransferase) domain 1"/>
    <property type="match status" value="1"/>
</dbReference>
<dbReference type="InterPro" id="IPR000719">
    <property type="entry name" value="Prot_kinase_dom"/>
</dbReference>
<feature type="coiled-coil region" evidence="1">
    <location>
        <begin position="183"/>
        <end position="214"/>
    </location>
</feature>
<feature type="domain" description="Protein kinase" evidence="2">
    <location>
        <begin position="194"/>
        <end position="520"/>
    </location>
</feature>
<evidence type="ECO:0000313" key="4">
    <source>
        <dbReference type="Proteomes" id="UP001321473"/>
    </source>
</evidence>
<gene>
    <name evidence="3" type="ORF">V5799_023313</name>
</gene>
<reference evidence="3 4" key="1">
    <citation type="journal article" date="2023" name="Arcadia Sci">
        <title>De novo assembly of a long-read Amblyomma americanum tick genome.</title>
        <authorList>
            <person name="Chou S."/>
            <person name="Poskanzer K.E."/>
            <person name="Rollins M."/>
            <person name="Thuy-Boun P.S."/>
        </authorList>
    </citation>
    <scope>NUCLEOTIDE SEQUENCE [LARGE SCALE GENOMIC DNA]</scope>
    <source>
        <strain evidence="3">F_SG_1</strain>
        <tissue evidence="3">Salivary glands</tissue>
    </source>
</reference>
<dbReference type="Proteomes" id="UP001321473">
    <property type="component" value="Unassembled WGS sequence"/>
</dbReference>
<dbReference type="InterPro" id="IPR011009">
    <property type="entry name" value="Kinase-like_dom_sf"/>
</dbReference>
<dbReference type="GO" id="GO:0005524">
    <property type="term" value="F:ATP binding"/>
    <property type="evidence" value="ECO:0007669"/>
    <property type="project" value="InterPro"/>
</dbReference>
<proteinExistence type="predicted"/>
<dbReference type="AlphaFoldDB" id="A0AAQ4FHW3"/>